<accession>A0ABP5RH49</accession>
<sequence length="273" mass="29481">MDSNGSDTHGREPRGIAPLRSTAENGLKIVVVGGFGVGKTTLVGSVSEIRPLNTEETMTKAGEGIDDLSGIQSKRSTTVAFDFGRITLNDRNVLYLFGAPGQERFWFLWDRLFTGALGAVVLVDTRRMEDSWYAIDRLEHHGTPFIVARNNFTGPEHTLQEVRAALDLPDEVPLVDCDARDRESSKQVLIELVRHLYRLAGAEAELSASFALSASSELSASPALSASSVLSAESALPAEPEPVSDRPVGPFAGTPAEFPADLPAEFRLEECTP</sequence>
<evidence type="ECO:0000256" key="2">
    <source>
        <dbReference type="ARBA" id="ARBA00022741"/>
    </source>
</evidence>
<dbReference type="Proteomes" id="UP001500305">
    <property type="component" value="Unassembled WGS sequence"/>
</dbReference>
<dbReference type="InterPro" id="IPR027417">
    <property type="entry name" value="P-loop_NTPase"/>
</dbReference>
<name>A0ABP5RH49_9ACTN</name>
<evidence type="ECO:0000256" key="4">
    <source>
        <dbReference type="ARBA" id="ARBA00023134"/>
    </source>
</evidence>
<evidence type="ECO:0000256" key="1">
    <source>
        <dbReference type="ARBA" id="ARBA00005290"/>
    </source>
</evidence>
<protein>
    <recommendedName>
        <fullName evidence="8">ATP/GTP-binding protein</fullName>
    </recommendedName>
</protein>
<dbReference type="PANTHER" id="PTHR42708">
    <property type="entry name" value="ATP/GTP-BINDING PROTEIN-RELATED"/>
    <property type="match status" value="1"/>
</dbReference>
<comment type="similarity">
    <text evidence="1">Belongs to the GPN-loop GTPase family.</text>
</comment>
<evidence type="ECO:0000256" key="3">
    <source>
        <dbReference type="ARBA" id="ARBA00022801"/>
    </source>
</evidence>
<dbReference type="PRINTS" id="PR00449">
    <property type="entry name" value="RASTRNSFRMNG"/>
</dbReference>
<keyword evidence="7" id="KW-1185">Reference proteome</keyword>
<dbReference type="Pfam" id="PF03029">
    <property type="entry name" value="ATP_bind_1"/>
    <property type="match status" value="1"/>
</dbReference>
<organism evidence="6 7">
    <name type="scientific">Kitasatospora cystarginea</name>
    <dbReference type="NCBI Taxonomy" id="58350"/>
    <lineage>
        <taxon>Bacteria</taxon>
        <taxon>Bacillati</taxon>
        <taxon>Actinomycetota</taxon>
        <taxon>Actinomycetes</taxon>
        <taxon>Kitasatosporales</taxon>
        <taxon>Streptomycetaceae</taxon>
        <taxon>Kitasatospora</taxon>
    </lineage>
</organism>
<evidence type="ECO:0000256" key="5">
    <source>
        <dbReference type="SAM" id="MobiDB-lite"/>
    </source>
</evidence>
<keyword evidence="4" id="KW-0342">GTP-binding</keyword>
<evidence type="ECO:0008006" key="8">
    <source>
        <dbReference type="Google" id="ProtNLM"/>
    </source>
</evidence>
<evidence type="ECO:0000313" key="7">
    <source>
        <dbReference type="Proteomes" id="UP001500305"/>
    </source>
</evidence>
<keyword evidence="2" id="KW-0547">Nucleotide-binding</keyword>
<feature type="region of interest" description="Disordered" evidence="5">
    <location>
        <begin position="230"/>
        <end position="264"/>
    </location>
</feature>
<dbReference type="InterPro" id="IPR052705">
    <property type="entry name" value="Gliding_Motility_GTPase"/>
</dbReference>
<dbReference type="CDD" id="cd00882">
    <property type="entry name" value="Ras_like_GTPase"/>
    <property type="match status" value="1"/>
</dbReference>
<dbReference type="SUPFAM" id="SSF52540">
    <property type="entry name" value="P-loop containing nucleoside triphosphate hydrolases"/>
    <property type="match status" value="1"/>
</dbReference>
<keyword evidence="3" id="KW-0378">Hydrolase</keyword>
<proteinExistence type="inferred from homology"/>
<dbReference type="PANTHER" id="PTHR42708:SF1">
    <property type="entry name" value="GLIDING MOTILITY PROTEIN MGLA"/>
    <property type="match status" value="1"/>
</dbReference>
<dbReference type="EMBL" id="BAAATR010000023">
    <property type="protein sequence ID" value="GAA2258491.1"/>
    <property type="molecule type" value="Genomic_DNA"/>
</dbReference>
<evidence type="ECO:0000313" key="6">
    <source>
        <dbReference type="EMBL" id="GAA2258491.1"/>
    </source>
</evidence>
<dbReference type="InterPro" id="IPR004130">
    <property type="entry name" value="Gpn"/>
</dbReference>
<dbReference type="Gene3D" id="3.40.50.300">
    <property type="entry name" value="P-loop containing nucleotide triphosphate hydrolases"/>
    <property type="match status" value="1"/>
</dbReference>
<reference evidence="7" key="1">
    <citation type="journal article" date="2019" name="Int. J. Syst. Evol. Microbiol.">
        <title>The Global Catalogue of Microorganisms (GCM) 10K type strain sequencing project: providing services to taxonomists for standard genome sequencing and annotation.</title>
        <authorList>
            <consortium name="The Broad Institute Genomics Platform"/>
            <consortium name="The Broad Institute Genome Sequencing Center for Infectious Disease"/>
            <person name="Wu L."/>
            <person name="Ma J."/>
        </authorList>
    </citation>
    <scope>NUCLEOTIDE SEQUENCE [LARGE SCALE GENOMIC DNA]</scope>
    <source>
        <strain evidence="7">JCM 7356</strain>
    </source>
</reference>
<comment type="caution">
    <text evidence="6">The sequence shown here is derived from an EMBL/GenBank/DDBJ whole genome shotgun (WGS) entry which is preliminary data.</text>
</comment>
<gene>
    <name evidence="6" type="ORF">GCM10010430_48050</name>
</gene>